<dbReference type="AlphaFoldDB" id="A0A4V6PFM6"/>
<accession>A0A4V6PFM6</accession>
<keyword evidence="2" id="KW-1185">Reference proteome</keyword>
<dbReference type="RefSeq" id="WP_131962112.1">
    <property type="nucleotide sequence ID" value="NZ_SMFL01000019.1"/>
</dbReference>
<comment type="caution">
    <text evidence="1">The sequence shown here is derived from an EMBL/GenBank/DDBJ whole genome shotgun (WGS) entry which is preliminary data.</text>
</comment>
<evidence type="ECO:0000313" key="1">
    <source>
        <dbReference type="EMBL" id="TDE09608.1"/>
    </source>
</evidence>
<dbReference type="EMBL" id="SMFL01000019">
    <property type="protein sequence ID" value="TDE09608.1"/>
    <property type="molecule type" value="Genomic_DNA"/>
</dbReference>
<protein>
    <submittedName>
        <fullName evidence="1">Uncharacterized protein</fullName>
    </submittedName>
</protein>
<name>A0A4V6PFM6_9BACT</name>
<sequence>MKQVTLTSFKTNEILISELINNLGSISRSDPETYNENFMPFTSFLLESLELSQSETEISSICETIINVGLLLDDGKYAYIKGTAMNINRKCTSALIKDLGRLIQEGLKAAFNKDDNSIYQTEQEDELLGKIFCVLPDHDDYLDVAKLSNLGLIDLSMLSGLTNSNEINSRFLPRGEFVDHLRERLLCPQDQVSMLSEELFVSIKNNIRCASLKINYTNTIGRTITRKHSNSSNSGCTALVQKSGVAPDTIIERTASTE</sequence>
<dbReference type="Proteomes" id="UP000294850">
    <property type="component" value="Unassembled WGS sequence"/>
</dbReference>
<proteinExistence type="predicted"/>
<reference evidence="1 2" key="1">
    <citation type="submission" date="2019-03" db="EMBL/GenBank/DDBJ databases">
        <title>Dyadobacter AR-3-6 sp. nov., isolated from arctic soil.</title>
        <authorList>
            <person name="Chaudhary D.K."/>
        </authorList>
    </citation>
    <scope>NUCLEOTIDE SEQUENCE [LARGE SCALE GENOMIC DNA]</scope>
    <source>
        <strain evidence="1 2">AR-3-6</strain>
    </source>
</reference>
<gene>
    <name evidence="1" type="ORF">E0F88_30440</name>
</gene>
<evidence type="ECO:0000313" key="2">
    <source>
        <dbReference type="Proteomes" id="UP000294850"/>
    </source>
</evidence>
<organism evidence="1 2">
    <name type="scientific">Dyadobacter psychrotolerans</name>
    <dbReference type="NCBI Taxonomy" id="2541721"/>
    <lineage>
        <taxon>Bacteria</taxon>
        <taxon>Pseudomonadati</taxon>
        <taxon>Bacteroidota</taxon>
        <taxon>Cytophagia</taxon>
        <taxon>Cytophagales</taxon>
        <taxon>Spirosomataceae</taxon>
        <taxon>Dyadobacter</taxon>
    </lineage>
</organism>